<dbReference type="Proteomes" id="UP000606922">
    <property type="component" value="Unassembled WGS sequence"/>
</dbReference>
<dbReference type="Gene3D" id="3.40.630.30">
    <property type="match status" value="1"/>
</dbReference>
<name>A0A916SJ95_9MICO</name>
<evidence type="ECO:0000259" key="1">
    <source>
        <dbReference type="Pfam" id="PF00583"/>
    </source>
</evidence>
<dbReference type="RefSeq" id="WP_188509736.1">
    <property type="nucleotide sequence ID" value="NZ_BMGB01000001.1"/>
</dbReference>
<dbReference type="InterPro" id="IPR000182">
    <property type="entry name" value="GNAT_dom"/>
</dbReference>
<feature type="domain" description="N-acetyltransferase" evidence="1">
    <location>
        <begin position="28"/>
        <end position="73"/>
    </location>
</feature>
<dbReference type="GO" id="GO:0016747">
    <property type="term" value="F:acyltransferase activity, transferring groups other than amino-acyl groups"/>
    <property type="evidence" value="ECO:0007669"/>
    <property type="project" value="InterPro"/>
</dbReference>
<reference evidence="2" key="1">
    <citation type="journal article" date="2014" name="Int. J. Syst. Evol. Microbiol.">
        <title>Complete genome sequence of Corynebacterium casei LMG S-19264T (=DSM 44701T), isolated from a smear-ripened cheese.</title>
        <authorList>
            <consortium name="US DOE Joint Genome Institute (JGI-PGF)"/>
            <person name="Walter F."/>
            <person name="Albersmeier A."/>
            <person name="Kalinowski J."/>
            <person name="Ruckert C."/>
        </authorList>
    </citation>
    <scope>NUCLEOTIDE SEQUENCE</scope>
    <source>
        <strain evidence="2">CGMCC 1.12813</strain>
    </source>
</reference>
<dbReference type="AlphaFoldDB" id="A0A916SJ95"/>
<dbReference type="EMBL" id="BMGB01000001">
    <property type="protein sequence ID" value="GGA98961.1"/>
    <property type="molecule type" value="Genomic_DNA"/>
</dbReference>
<sequence length="87" mass="9734">MTVVVRPVAAEDRSQWERFFVAYGEFYDPSARGTGTATTLIDAVTERARAAGGGTLRWITAADNVTAQRVYDRVADRSTWVTYERKT</sequence>
<keyword evidence="3" id="KW-1185">Reference proteome</keyword>
<proteinExistence type="predicted"/>
<dbReference type="Pfam" id="PF00583">
    <property type="entry name" value="Acetyltransf_1"/>
    <property type="match status" value="1"/>
</dbReference>
<protein>
    <recommendedName>
        <fullName evidence="1">N-acetyltransferase domain-containing protein</fullName>
    </recommendedName>
</protein>
<evidence type="ECO:0000313" key="2">
    <source>
        <dbReference type="EMBL" id="GGA98961.1"/>
    </source>
</evidence>
<dbReference type="InterPro" id="IPR016181">
    <property type="entry name" value="Acyl_CoA_acyltransferase"/>
</dbReference>
<accession>A0A916SJ95</accession>
<dbReference type="SUPFAM" id="SSF55729">
    <property type="entry name" value="Acyl-CoA N-acyltransferases (Nat)"/>
    <property type="match status" value="1"/>
</dbReference>
<organism evidence="2 3">
    <name type="scientific">Conyzicola nivalis</name>
    <dbReference type="NCBI Taxonomy" id="1477021"/>
    <lineage>
        <taxon>Bacteria</taxon>
        <taxon>Bacillati</taxon>
        <taxon>Actinomycetota</taxon>
        <taxon>Actinomycetes</taxon>
        <taxon>Micrococcales</taxon>
        <taxon>Microbacteriaceae</taxon>
        <taxon>Conyzicola</taxon>
    </lineage>
</organism>
<comment type="caution">
    <text evidence="2">The sequence shown here is derived from an EMBL/GenBank/DDBJ whole genome shotgun (WGS) entry which is preliminary data.</text>
</comment>
<evidence type="ECO:0000313" key="3">
    <source>
        <dbReference type="Proteomes" id="UP000606922"/>
    </source>
</evidence>
<gene>
    <name evidence="2" type="ORF">GCM10010979_11840</name>
</gene>
<reference evidence="2" key="2">
    <citation type="submission" date="2020-09" db="EMBL/GenBank/DDBJ databases">
        <authorList>
            <person name="Sun Q."/>
            <person name="Zhou Y."/>
        </authorList>
    </citation>
    <scope>NUCLEOTIDE SEQUENCE</scope>
    <source>
        <strain evidence="2">CGMCC 1.12813</strain>
    </source>
</reference>